<feature type="transmembrane region" description="Helical" evidence="6">
    <location>
        <begin position="234"/>
        <end position="257"/>
    </location>
</feature>
<organism evidence="7 8">
    <name type="scientific">Penicillium capsulatum</name>
    <dbReference type="NCBI Taxonomy" id="69766"/>
    <lineage>
        <taxon>Eukaryota</taxon>
        <taxon>Fungi</taxon>
        <taxon>Dikarya</taxon>
        <taxon>Ascomycota</taxon>
        <taxon>Pezizomycotina</taxon>
        <taxon>Eurotiomycetes</taxon>
        <taxon>Eurotiomycetidae</taxon>
        <taxon>Eurotiales</taxon>
        <taxon>Aspergillaceae</taxon>
        <taxon>Penicillium</taxon>
    </lineage>
</organism>
<keyword evidence="8" id="KW-1185">Reference proteome</keyword>
<reference evidence="7" key="1">
    <citation type="submission" date="2022-11" db="EMBL/GenBank/DDBJ databases">
        <authorList>
            <person name="Petersen C."/>
        </authorList>
    </citation>
    <scope>NUCLEOTIDE SEQUENCE</scope>
    <source>
        <strain evidence="7">IBT 21917</strain>
    </source>
</reference>
<dbReference type="PANTHER" id="PTHR16201:SF11">
    <property type="entry name" value="PQ-LOOP REPEAT-CONTAINING PROTEIN"/>
    <property type="match status" value="1"/>
</dbReference>
<name>A0A9W9LGX0_9EURO</name>
<feature type="transmembrane region" description="Helical" evidence="6">
    <location>
        <begin position="47"/>
        <end position="69"/>
    </location>
</feature>
<feature type="region of interest" description="Disordered" evidence="5">
    <location>
        <begin position="270"/>
        <end position="307"/>
    </location>
</feature>
<evidence type="ECO:0000256" key="2">
    <source>
        <dbReference type="ARBA" id="ARBA00022692"/>
    </source>
</evidence>
<sequence>MNVLSPHCRELASPGIFQPVLSVLIIIGILASYLPQHVRIISRRSSFGISPYFVLLGVTSGTSAFTNILVFPKTSHDVGCCHEISGAACFASLLGVFQMGMQWLCFFSILLLFVIYFPRATSPTDPVVPVSSTANTPTYRTALSVTAICILHAVVTLIISVAFAVRNPAALPTWANFLGILAAILASIQYFPQIYTTLRLRCIGSLSIPMMCIQTPGSLVWAASLAAREGIKGWSIWGVLVVTACLQGTLLVMAIYFEYFGPNSKGNKGGLRDDRALNGNGAVGETPAPEEPGHAEQPGEETPLLQS</sequence>
<evidence type="ECO:0000256" key="6">
    <source>
        <dbReference type="SAM" id="Phobius"/>
    </source>
</evidence>
<dbReference type="PANTHER" id="PTHR16201">
    <property type="entry name" value="SEVEN TRANSMEMBRANE PROTEIN 1-RELATED"/>
    <property type="match status" value="1"/>
</dbReference>
<evidence type="ECO:0000256" key="1">
    <source>
        <dbReference type="ARBA" id="ARBA00004141"/>
    </source>
</evidence>
<keyword evidence="2 6" id="KW-0812">Transmembrane</keyword>
<keyword evidence="3 6" id="KW-1133">Transmembrane helix</keyword>
<evidence type="ECO:0000256" key="4">
    <source>
        <dbReference type="ARBA" id="ARBA00023136"/>
    </source>
</evidence>
<evidence type="ECO:0000313" key="8">
    <source>
        <dbReference type="Proteomes" id="UP001146351"/>
    </source>
</evidence>
<dbReference type="GO" id="GO:0016020">
    <property type="term" value="C:membrane"/>
    <property type="evidence" value="ECO:0007669"/>
    <property type="project" value="UniProtKB-SubCell"/>
</dbReference>
<feature type="transmembrane region" description="Helical" evidence="6">
    <location>
        <begin position="16"/>
        <end position="35"/>
    </location>
</feature>
<dbReference type="InterPro" id="IPR051415">
    <property type="entry name" value="LAAT-1"/>
</dbReference>
<dbReference type="Proteomes" id="UP001146351">
    <property type="component" value="Unassembled WGS sequence"/>
</dbReference>
<feature type="transmembrane region" description="Helical" evidence="6">
    <location>
        <begin position="100"/>
        <end position="118"/>
    </location>
</feature>
<feature type="transmembrane region" description="Helical" evidence="6">
    <location>
        <begin position="139"/>
        <end position="165"/>
    </location>
</feature>
<dbReference type="AlphaFoldDB" id="A0A9W9LGX0"/>
<evidence type="ECO:0000313" key="7">
    <source>
        <dbReference type="EMBL" id="KAJ5155457.1"/>
    </source>
</evidence>
<dbReference type="InterPro" id="IPR006603">
    <property type="entry name" value="PQ-loop_rpt"/>
</dbReference>
<reference evidence="7" key="2">
    <citation type="journal article" date="2023" name="IMA Fungus">
        <title>Comparative genomic study of the Penicillium genus elucidates a diverse pangenome and 15 lateral gene transfer events.</title>
        <authorList>
            <person name="Petersen C."/>
            <person name="Sorensen T."/>
            <person name="Nielsen M.R."/>
            <person name="Sondergaard T.E."/>
            <person name="Sorensen J.L."/>
            <person name="Fitzpatrick D.A."/>
            <person name="Frisvad J.C."/>
            <person name="Nielsen K.L."/>
        </authorList>
    </citation>
    <scope>NUCLEOTIDE SEQUENCE</scope>
    <source>
        <strain evidence="7">IBT 21917</strain>
    </source>
</reference>
<dbReference type="SMART" id="SM00679">
    <property type="entry name" value="CTNS"/>
    <property type="match status" value="2"/>
</dbReference>
<protein>
    <recommendedName>
        <fullName evidence="9">PQ loop repeat protein</fullName>
    </recommendedName>
</protein>
<evidence type="ECO:0008006" key="9">
    <source>
        <dbReference type="Google" id="ProtNLM"/>
    </source>
</evidence>
<keyword evidence="4 6" id="KW-0472">Membrane</keyword>
<proteinExistence type="predicted"/>
<comment type="caution">
    <text evidence="7">The sequence shown here is derived from an EMBL/GenBank/DDBJ whole genome shotgun (WGS) entry which is preliminary data.</text>
</comment>
<feature type="transmembrane region" description="Helical" evidence="6">
    <location>
        <begin position="203"/>
        <end position="222"/>
    </location>
</feature>
<accession>A0A9W9LGX0</accession>
<dbReference type="OrthoDB" id="19344at2759"/>
<dbReference type="Pfam" id="PF04193">
    <property type="entry name" value="PQ-loop"/>
    <property type="match status" value="2"/>
</dbReference>
<evidence type="ECO:0000256" key="5">
    <source>
        <dbReference type="SAM" id="MobiDB-lite"/>
    </source>
</evidence>
<evidence type="ECO:0000256" key="3">
    <source>
        <dbReference type="ARBA" id="ARBA00022989"/>
    </source>
</evidence>
<comment type="subcellular location">
    <subcellularLocation>
        <location evidence="1">Membrane</location>
        <topology evidence="1">Multi-pass membrane protein</topology>
    </subcellularLocation>
</comment>
<dbReference type="EMBL" id="JAPQKO010000006">
    <property type="protein sequence ID" value="KAJ5155457.1"/>
    <property type="molecule type" value="Genomic_DNA"/>
</dbReference>
<gene>
    <name evidence="7" type="ORF">N7492_008260</name>
</gene>
<dbReference type="Gene3D" id="1.20.1280.290">
    <property type="match status" value="1"/>
</dbReference>
<feature type="transmembrane region" description="Helical" evidence="6">
    <location>
        <begin position="171"/>
        <end position="191"/>
    </location>
</feature>